<dbReference type="OrthoDB" id="3271034at2759"/>
<feature type="compositionally biased region" description="Polar residues" evidence="1">
    <location>
        <begin position="278"/>
        <end position="290"/>
    </location>
</feature>
<sequence length="428" mass="46660">MRTSGCDSSTGNETTSNDTPQRRDKRWRGAKPDLTATPPTTANLTPAPRAGEQDVKAQSLDTPGVQTDSSALASLDINLEGDDPYNLSSCSLSDIDGPSSFPGSSSPHPKKRRKRNRLRRLLSPDNVQFLYEDVADMNGGTSSRGHSAEYPQTAYRQKPPLDVPLIASRERNITQEGSSPSTILPGNALQLHLADEGSDGVCGSTPTGTSFSSSCSSNNPPTTIINHPPLPAISLDDDQTPAVAARHPIPRVHFRSRVRITSGLHSGGRSRNLDGARGNSTVENGIDTANSSASGSPSSSISAPLRYQADENNVLGPLGKRINSLAQTRNKRKRQLRRGANSDSSVSERTPFLRASECGPVPDYTRQRRERSRIGSGDEDEDCASRLKREEEMIFGRWPWRLFNRHWIAYQCEPVFCCCSDDRFDDDA</sequence>
<gene>
    <name evidence="2" type="ORF">BJ322DRAFT_751368</name>
</gene>
<accession>A0A9P6L7R5</accession>
<reference evidence="2" key="1">
    <citation type="journal article" date="2020" name="Nat. Commun.">
        <title>Large-scale genome sequencing of mycorrhizal fungi provides insights into the early evolution of symbiotic traits.</title>
        <authorList>
            <person name="Miyauchi S."/>
            <person name="Kiss E."/>
            <person name="Kuo A."/>
            <person name="Drula E."/>
            <person name="Kohler A."/>
            <person name="Sanchez-Garcia M."/>
            <person name="Morin E."/>
            <person name="Andreopoulos B."/>
            <person name="Barry K.W."/>
            <person name="Bonito G."/>
            <person name="Buee M."/>
            <person name="Carver A."/>
            <person name="Chen C."/>
            <person name="Cichocki N."/>
            <person name="Clum A."/>
            <person name="Culley D."/>
            <person name="Crous P.W."/>
            <person name="Fauchery L."/>
            <person name="Girlanda M."/>
            <person name="Hayes R.D."/>
            <person name="Keri Z."/>
            <person name="LaButti K."/>
            <person name="Lipzen A."/>
            <person name="Lombard V."/>
            <person name="Magnuson J."/>
            <person name="Maillard F."/>
            <person name="Murat C."/>
            <person name="Nolan M."/>
            <person name="Ohm R.A."/>
            <person name="Pangilinan J."/>
            <person name="Pereira M.F."/>
            <person name="Perotto S."/>
            <person name="Peter M."/>
            <person name="Pfister S."/>
            <person name="Riley R."/>
            <person name="Sitrit Y."/>
            <person name="Stielow J.B."/>
            <person name="Szollosi G."/>
            <person name="Zifcakova L."/>
            <person name="Stursova M."/>
            <person name="Spatafora J.W."/>
            <person name="Tedersoo L."/>
            <person name="Vaario L.M."/>
            <person name="Yamada A."/>
            <person name="Yan M."/>
            <person name="Wang P."/>
            <person name="Xu J."/>
            <person name="Bruns T."/>
            <person name="Baldrian P."/>
            <person name="Vilgalys R."/>
            <person name="Dunand C."/>
            <person name="Henrissat B."/>
            <person name="Grigoriev I.V."/>
            <person name="Hibbett D."/>
            <person name="Nagy L.G."/>
            <person name="Martin F.M."/>
        </authorList>
    </citation>
    <scope>NUCLEOTIDE SEQUENCE</scope>
    <source>
        <strain evidence="2">UH-Tt-Lm1</strain>
    </source>
</reference>
<proteinExistence type="predicted"/>
<name>A0A9P6L7R5_9AGAM</name>
<feature type="region of interest" description="Disordered" evidence="1">
    <location>
        <begin position="96"/>
        <end position="118"/>
    </location>
</feature>
<keyword evidence="3" id="KW-1185">Reference proteome</keyword>
<evidence type="ECO:0000313" key="2">
    <source>
        <dbReference type="EMBL" id="KAF9785903.1"/>
    </source>
</evidence>
<dbReference type="EMBL" id="WIUZ02000006">
    <property type="protein sequence ID" value="KAF9785903.1"/>
    <property type="molecule type" value="Genomic_DNA"/>
</dbReference>
<feature type="region of interest" description="Disordered" evidence="1">
    <location>
        <begin position="260"/>
        <end position="382"/>
    </location>
</feature>
<evidence type="ECO:0000256" key="1">
    <source>
        <dbReference type="SAM" id="MobiDB-lite"/>
    </source>
</evidence>
<feature type="region of interest" description="Disordered" evidence="1">
    <location>
        <begin position="1"/>
        <end position="69"/>
    </location>
</feature>
<feature type="compositionally biased region" description="Polar residues" evidence="1">
    <location>
        <begin position="59"/>
        <end position="69"/>
    </location>
</feature>
<dbReference type="AlphaFoldDB" id="A0A9P6L7R5"/>
<organism evidence="2 3">
    <name type="scientific">Thelephora terrestris</name>
    <dbReference type="NCBI Taxonomy" id="56493"/>
    <lineage>
        <taxon>Eukaryota</taxon>
        <taxon>Fungi</taxon>
        <taxon>Dikarya</taxon>
        <taxon>Basidiomycota</taxon>
        <taxon>Agaricomycotina</taxon>
        <taxon>Agaricomycetes</taxon>
        <taxon>Thelephorales</taxon>
        <taxon>Thelephoraceae</taxon>
        <taxon>Thelephora</taxon>
    </lineage>
</organism>
<evidence type="ECO:0000313" key="3">
    <source>
        <dbReference type="Proteomes" id="UP000736335"/>
    </source>
</evidence>
<feature type="compositionally biased region" description="Low complexity" evidence="1">
    <location>
        <begin position="97"/>
        <end position="107"/>
    </location>
</feature>
<feature type="compositionally biased region" description="Low complexity" evidence="1">
    <location>
        <begin position="32"/>
        <end position="50"/>
    </location>
</feature>
<feature type="region of interest" description="Disordered" evidence="1">
    <location>
        <begin position="199"/>
        <end position="228"/>
    </location>
</feature>
<dbReference type="Proteomes" id="UP000736335">
    <property type="component" value="Unassembled WGS sequence"/>
</dbReference>
<protein>
    <submittedName>
        <fullName evidence="2">Uncharacterized protein</fullName>
    </submittedName>
</protein>
<feature type="compositionally biased region" description="Low complexity" evidence="1">
    <location>
        <begin position="202"/>
        <end position="227"/>
    </location>
</feature>
<feature type="compositionally biased region" description="Basic residues" evidence="1">
    <location>
        <begin position="108"/>
        <end position="118"/>
    </location>
</feature>
<comment type="caution">
    <text evidence="2">The sequence shown here is derived from an EMBL/GenBank/DDBJ whole genome shotgun (WGS) entry which is preliminary data.</text>
</comment>
<feature type="compositionally biased region" description="Polar residues" evidence="1">
    <location>
        <begin position="1"/>
        <end position="19"/>
    </location>
</feature>
<reference evidence="2" key="2">
    <citation type="submission" date="2020-11" db="EMBL/GenBank/DDBJ databases">
        <authorList>
            <consortium name="DOE Joint Genome Institute"/>
            <person name="Kuo A."/>
            <person name="Miyauchi S."/>
            <person name="Kiss E."/>
            <person name="Drula E."/>
            <person name="Kohler A."/>
            <person name="Sanchez-Garcia M."/>
            <person name="Andreopoulos B."/>
            <person name="Barry K.W."/>
            <person name="Bonito G."/>
            <person name="Buee M."/>
            <person name="Carver A."/>
            <person name="Chen C."/>
            <person name="Cichocki N."/>
            <person name="Clum A."/>
            <person name="Culley D."/>
            <person name="Crous P.W."/>
            <person name="Fauchery L."/>
            <person name="Girlanda M."/>
            <person name="Hayes R."/>
            <person name="Keri Z."/>
            <person name="Labutti K."/>
            <person name="Lipzen A."/>
            <person name="Lombard V."/>
            <person name="Magnuson J."/>
            <person name="Maillard F."/>
            <person name="Morin E."/>
            <person name="Murat C."/>
            <person name="Nolan M."/>
            <person name="Ohm R."/>
            <person name="Pangilinan J."/>
            <person name="Pereira M."/>
            <person name="Perotto S."/>
            <person name="Peter M."/>
            <person name="Riley R."/>
            <person name="Sitrit Y."/>
            <person name="Stielow B."/>
            <person name="Szollosi G."/>
            <person name="Zifcakova L."/>
            <person name="Stursova M."/>
            <person name="Spatafora J.W."/>
            <person name="Tedersoo L."/>
            <person name="Vaario L.-M."/>
            <person name="Yamada A."/>
            <person name="Yan M."/>
            <person name="Wang P."/>
            <person name="Xu J."/>
            <person name="Bruns T."/>
            <person name="Baldrian P."/>
            <person name="Vilgalys R."/>
            <person name="Henrissat B."/>
            <person name="Grigoriev I.V."/>
            <person name="Hibbett D."/>
            <person name="Nagy L.G."/>
            <person name="Martin F.M."/>
        </authorList>
    </citation>
    <scope>NUCLEOTIDE SEQUENCE</scope>
    <source>
        <strain evidence="2">UH-Tt-Lm1</strain>
    </source>
</reference>
<feature type="compositionally biased region" description="Low complexity" evidence="1">
    <location>
        <begin position="291"/>
        <end position="304"/>
    </location>
</feature>